<organism evidence="1 2">
    <name type="scientific">Morus notabilis</name>
    <dbReference type="NCBI Taxonomy" id="981085"/>
    <lineage>
        <taxon>Eukaryota</taxon>
        <taxon>Viridiplantae</taxon>
        <taxon>Streptophyta</taxon>
        <taxon>Embryophyta</taxon>
        <taxon>Tracheophyta</taxon>
        <taxon>Spermatophyta</taxon>
        <taxon>Magnoliopsida</taxon>
        <taxon>eudicotyledons</taxon>
        <taxon>Gunneridae</taxon>
        <taxon>Pentapetalae</taxon>
        <taxon>rosids</taxon>
        <taxon>fabids</taxon>
        <taxon>Rosales</taxon>
        <taxon>Moraceae</taxon>
        <taxon>Moreae</taxon>
        <taxon>Morus</taxon>
    </lineage>
</organism>
<sequence length="143" mass="16207">MELGYLDGDLQRRQISVELSIWSIMSSRDAAIDGSRRVRDLEIIYVRREASPFSVMQFSFSNLRSCTFYFLVVSRSRRCSVSGDFCIDVDDLVLICAFFRAVVLRQCNKGVKAHIEGAQGLAEVSSYVLQCRSLRTCSTSKQL</sequence>
<dbReference type="AlphaFoldDB" id="W9R9I7"/>
<dbReference type="Proteomes" id="UP000030645">
    <property type="component" value="Unassembled WGS sequence"/>
</dbReference>
<accession>W9R9I7</accession>
<evidence type="ECO:0000313" key="1">
    <source>
        <dbReference type="EMBL" id="EXB44140.1"/>
    </source>
</evidence>
<keyword evidence="2" id="KW-1185">Reference proteome</keyword>
<protein>
    <submittedName>
        <fullName evidence="1">Uncharacterized protein</fullName>
    </submittedName>
</protein>
<evidence type="ECO:0000313" key="2">
    <source>
        <dbReference type="Proteomes" id="UP000030645"/>
    </source>
</evidence>
<gene>
    <name evidence="1" type="ORF">L484_005292</name>
</gene>
<proteinExistence type="predicted"/>
<reference evidence="2" key="1">
    <citation type="submission" date="2013-01" db="EMBL/GenBank/DDBJ databases">
        <title>Draft Genome Sequence of a Mulberry Tree, Morus notabilis C.K. Schneid.</title>
        <authorList>
            <person name="He N."/>
            <person name="Zhao S."/>
        </authorList>
    </citation>
    <scope>NUCLEOTIDE SEQUENCE</scope>
</reference>
<dbReference type="EMBL" id="KE343844">
    <property type="protein sequence ID" value="EXB44140.1"/>
    <property type="molecule type" value="Genomic_DNA"/>
</dbReference>
<name>W9R9I7_9ROSA</name>